<evidence type="ECO:0000256" key="1">
    <source>
        <dbReference type="ARBA" id="ARBA00023239"/>
    </source>
</evidence>
<accession>A0A6M0QXG6</accession>
<dbReference type="SUPFAM" id="SSF48557">
    <property type="entry name" value="L-aspartase-like"/>
    <property type="match status" value="1"/>
</dbReference>
<dbReference type="PROSITE" id="PS00163">
    <property type="entry name" value="FUMARATE_LYASES"/>
    <property type="match status" value="1"/>
</dbReference>
<dbReference type="GO" id="GO:0006531">
    <property type="term" value="P:aspartate metabolic process"/>
    <property type="evidence" value="ECO:0007669"/>
    <property type="project" value="TreeGrafter"/>
</dbReference>
<comment type="caution">
    <text evidence="3">The sequence shown here is derived from an EMBL/GenBank/DDBJ whole genome shotgun (WGS) entry which is preliminary data.</text>
</comment>
<dbReference type="EMBL" id="JAAIVJ010000019">
    <property type="protein sequence ID" value="NEY92077.1"/>
    <property type="molecule type" value="Genomic_DNA"/>
</dbReference>
<dbReference type="FunFam" id="1.10.275.10:FF:000001">
    <property type="entry name" value="Fumarate hydratase, mitochondrial"/>
    <property type="match status" value="1"/>
</dbReference>
<dbReference type="GO" id="GO:0008797">
    <property type="term" value="F:aspartate ammonia-lyase activity"/>
    <property type="evidence" value="ECO:0007669"/>
    <property type="project" value="TreeGrafter"/>
</dbReference>
<dbReference type="Proteomes" id="UP000477782">
    <property type="component" value="Unassembled WGS sequence"/>
</dbReference>
<proteinExistence type="predicted"/>
<dbReference type="InterPro" id="IPR008948">
    <property type="entry name" value="L-Aspartase-like"/>
</dbReference>
<keyword evidence="1 3" id="KW-0456">Lyase</keyword>
<dbReference type="PRINTS" id="PR00149">
    <property type="entry name" value="FUMRATELYASE"/>
</dbReference>
<evidence type="ECO:0000313" key="4">
    <source>
        <dbReference type="Proteomes" id="UP000477782"/>
    </source>
</evidence>
<organism evidence="3 4">
    <name type="scientific">Tabrizicola oligotrophica</name>
    <dbReference type="NCBI Taxonomy" id="2710650"/>
    <lineage>
        <taxon>Bacteria</taxon>
        <taxon>Pseudomonadati</taxon>
        <taxon>Pseudomonadota</taxon>
        <taxon>Alphaproteobacteria</taxon>
        <taxon>Rhodobacterales</taxon>
        <taxon>Paracoccaceae</taxon>
        <taxon>Tabrizicola</taxon>
    </lineage>
</organism>
<dbReference type="PANTHER" id="PTHR42696">
    <property type="entry name" value="ASPARTATE AMMONIA-LYASE"/>
    <property type="match status" value="1"/>
</dbReference>
<dbReference type="AlphaFoldDB" id="A0A6M0QXG6"/>
<dbReference type="GO" id="GO:0005829">
    <property type="term" value="C:cytosol"/>
    <property type="evidence" value="ECO:0007669"/>
    <property type="project" value="TreeGrafter"/>
</dbReference>
<evidence type="ECO:0000313" key="3">
    <source>
        <dbReference type="EMBL" id="NEY92077.1"/>
    </source>
</evidence>
<dbReference type="PANTHER" id="PTHR42696:SF2">
    <property type="entry name" value="ASPARTATE AMMONIA-LYASE"/>
    <property type="match status" value="1"/>
</dbReference>
<sequence>MTDRHRGAGAVRQEADALGPVAVPFDALYGAQTARAIVNFPISGTRIGRFPGLLCALARIKIAAARANARLGALPAEKAATIEKVCAEIIAGQHHQHFPVDVFQGGAGTSTNMNMNEVIANRGLELMGHPCGSYAHLHPNDDVNRSQSTNDVYPTAIRIALMSDIPLLMTSLSDLAAAFEAKGAAFAGIAKLGRTELQDAVPMTLGAEMRAYGTTLREDVDRLRATVGMLAEINLGGTAIGTGVAAPEGYREAAFAELVALTGLPLKPAADLMEASWDAGVFVHVSGVLKRVATKLSKIANDLRLLSSGPRGGLGEIRLPPMQPGSSIMPGKVNPVICEMVNQVAFHVIGADVTISFAAEAGQLQLNAFEPIMAFELLQSVALLRNAAEVFRLRCIDGIEADADRCRRNLEASTAYFAELVPEIGYENASQLARQMLADGQSWTDVVAGLQRGDGA</sequence>
<dbReference type="NCBIfam" id="NF008909">
    <property type="entry name" value="PRK12273.1"/>
    <property type="match status" value="1"/>
</dbReference>
<name>A0A6M0QXG6_9RHOB</name>
<dbReference type="InterPro" id="IPR022761">
    <property type="entry name" value="Fumarate_lyase_N"/>
</dbReference>
<dbReference type="InterPro" id="IPR051546">
    <property type="entry name" value="Aspartate_Ammonia-Lyase"/>
</dbReference>
<keyword evidence="4" id="KW-1185">Reference proteome</keyword>
<dbReference type="Pfam" id="PF00206">
    <property type="entry name" value="Lyase_1"/>
    <property type="match status" value="1"/>
</dbReference>
<reference evidence="3 4" key="1">
    <citation type="submission" date="2020-02" db="EMBL/GenBank/DDBJ databases">
        <authorList>
            <person name="Chen W.-M."/>
        </authorList>
    </citation>
    <scope>NUCLEOTIDE SEQUENCE [LARGE SCALE GENOMIC DNA]</scope>
    <source>
        <strain evidence="3 4">KMS-5</strain>
    </source>
</reference>
<dbReference type="FunFam" id="1.20.200.10:FF:000001">
    <property type="entry name" value="Fumarate hydratase, mitochondrial"/>
    <property type="match status" value="1"/>
</dbReference>
<dbReference type="InterPro" id="IPR024083">
    <property type="entry name" value="Fumarase/histidase_N"/>
</dbReference>
<evidence type="ECO:0000259" key="2">
    <source>
        <dbReference type="Pfam" id="PF00206"/>
    </source>
</evidence>
<dbReference type="InterPro" id="IPR020557">
    <property type="entry name" value="Fumarate_lyase_CS"/>
</dbReference>
<dbReference type="Gene3D" id="1.20.200.10">
    <property type="entry name" value="Fumarase/aspartase (Central domain)"/>
    <property type="match status" value="1"/>
</dbReference>
<feature type="domain" description="Fumarate lyase N-terminal" evidence="2">
    <location>
        <begin position="20"/>
        <end position="350"/>
    </location>
</feature>
<gene>
    <name evidence="3" type="ORF">G4Z14_17450</name>
</gene>
<dbReference type="Gene3D" id="1.10.275.10">
    <property type="entry name" value="Fumarase/aspartase (N-terminal domain)"/>
    <property type="match status" value="1"/>
</dbReference>
<protein>
    <submittedName>
        <fullName evidence="3">Aspartate ammonia-lyase</fullName>
    </submittedName>
</protein>
<dbReference type="InterPro" id="IPR000362">
    <property type="entry name" value="Fumarate_lyase_fam"/>
</dbReference>